<organism evidence="1 2">
    <name type="scientific">Elysia crispata</name>
    <name type="common">lettuce slug</name>
    <dbReference type="NCBI Taxonomy" id="231223"/>
    <lineage>
        <taxon>Eukaryota</taxon>
        <taxon>Metazoa</taxon>
        <taxon>Spiralia</taxon>
        <taxon>Lophotrochozoa</taxon>
        <taxon>Mollusca</taxon>
        <taxon>Gastropoda</taxon>
        <taxon>Heterobranchia</taxon>
        <taxon>Euthyneura</taxon>
        <taxon>Panpulmonata</taxon>
        <taxon>Sacoglossa</taxon>
        <taxon>Placobranchoidea</taxon>
        <taxon>Plakobranchidae</taxon>
        <taxon>Elysia</taxon>
    </lineage>
</organism>
<dbReference type="AlphaFoldDB" id="A0AAE0YID2"/>
<dbReference type="Proteomes" id="UP001283361">
    <property type="component" value="Unassembled WGS sequence"/>
</dbReference>
<accession>A0AAE0YID2</accession>
<proteinExistence type="predicted"/>
<evidence type="ECO:0000313" key="2">
    <source>
        <dbReference type="Proteomes" id="UP001283361"/>
    </source>
</evidence>
<dbReference type="EMBL" id="JAWDGP010006108">
    <property type="protein sequence ID" value="KAK3747055.1"/>
    <property type="molecule type" value="Genomic_DNA"/>
</dbReference>
<reference evidence="1" key="1">
    <citation type="journal article" date="2023" name="G3 (Bethesda)">
        <title>A reference genome for the long-term kleptoplast-retaining sea slug Elysia crispata morphotype clarki.</title>
        <authorList>
            <person name="Eastman K.E."/>
            <person name="Pendleton A.L."/>
            <person name="Shaikh M.A."/>
            <person name="Suttiyut T."/>
            <person name="Ogas R."/>
            <person name="Tomko P."/>
            <person name="Gavelis G."/>
            <person name="Widhalm J.R."/>
            <person name="Wisecaver J.H."/>
        </authorList>
    </citation>
    <scope>NUCLEOTIDE SEQUENCE</scope>
    <source>
        <strain evidence="1">ECLA1</strain>
    </source>
</reference>
<keyword evidence="2" id="KW-1185">Reference proteome</keyword>
<comment type="caution">
    <text evidence="1">The sequence shown here is derived from an EMBL/GenBank/DDBJ whole genome shotgun (WGS) entry which is preliminary data.</text>
</comment>
<sequence length="69" mass="7768">MNCLPASWAKARQYVPVHLVREVLMWSVDYKNWPVDHNLRSPATPDLHVLASTGISEVRGEQQWALAAG</sequence>
<protein>
    <submittedName>
        <fullName evidence="1">Uncharacterized protein</fullName>
    </submittedName>
</protein>
<evidence type="ECO:0000313" key="1">
    <source>
        <dbReference type="EMBL" id="KAK3747055.1"/>
    </source>
</evidence>
<name>A0AAE0YID2_9GAST</name>
<gene>
    <name evidence="1" type="ORF">RRG08_046442</name>
</gene>